<accession>A0A074S4A3</accession>
<dbReference type="SUPFAM" id="SSF47661">
    <property type="entry name" value="t-snare proteins"/>
    <property type="match status" value="1"/>
</dbReference>
<evidence type="ECO:0000313" key="12">
    <source>
        <dbReference type="EMBL" id="KEP54191.1"/>
    </source>
</evidence>
<keyword evidence="3" id="KW-0813">Transport</keyword>
<dbReference type="GO" id="GO:0031902">
    <property type="term" value="C:late endosome membrane"/>
    <property type="evidence" value="ECO:0007669"/>
    <property type="project" value="TreeGrafter"/>
</dbReference>
<comment type="similarity">
    <text evidence="2">Belongs to the VTI1 family.</text>
</comment>
<dbReference type="GO" id="GO:0000149">
    <property type="term" value="F:SNARE binding"/>
    <property type="evidence" value="ECO:0007669"/>
    <property type="project" value="TreeGrafter"/>
</dbReference>
<dbReference type="GO" id="GO:0006896">
    <property type="term" value="P:Golgi to vacuole transport"/>
    <property type="evidence" value="ECO:0007669"/>
    <property type="project" value="TreeGrafter"/>
</dbReference>
<dbReference type="PANTHER" id="PTHR21230:SF26">
    <property type="entry name" value="VESICLE TRANSPORT THROUGH INTERACTION WITH T-SNARES HOMOLOG 1A"/>
    <property type="match status" value="1"/>
</dbReference>
<dbReference type="GO" id="GO:0006891">
    <property type="term" value="P:intra-Golgi vesicle-mediated transport"/>
    <property type="evidence" value="ECO:0007669"/>
    <property type="project" value="TreeGrafter"/>
</dbReference>
<dbReference type="InterPro" id="IPR038407">
    <property type="entry name" value="v-SNARE_N_sf"/>
</dbReference>
<dbReference type="GO" id="GO:0006886">
    <property type="term" value="P:intracellular protein transport"/>
    <property type="evidence" value="ECO:0007669"/>
    <property type="project" value="InterPro"/>
</dbReference>
<evidence type="ECO:0000313" key="13">
    <source>
        <dbReference type="Proteomes" id="UP000027456"/>
    </source>
</evidence>
<evidence type="ECO:0000256" key="8">
    <source>
        <dbReference type="ARBA" id="ARBA00023136"/>
    </source>
</evidence>
<comment type="subcellular location">
    <subcellularLocation>
        <location evidence="1">Membrane</location>
        <topology evidence="1">Single-pass type IV membrane protein</topology>
    </subcellularLocation>
</comment>
<dbReference type="Pfam" id="PF12352">
    <property type="entry name" value="V-SNARE_C"/>
    <property type="match status" value="1"/>
</dbReference>
<dbReference type="Gene3D" id="1.20.58.400">
    <property type="entry name" value="t-snare proteins"/>
    <property type="match status" value="1"/>
</dbReference>
<evidence type="ECO:0000256" key="5">
    <source>
        <dbReference type="ARBA" id="ARBA00022927"/>
    </source>
</evidence>
<sequence length="223" mass="25343">MDNSPTALFDSYAQDFQQIVNSVREKLEAPATNGEQRKAALRRVEMELDEADEMISQMEVEIQSMPQSLRGTYNTRVRGLKAELARWKKTAKDLHVQSSRSELFNNTTSGADDPYADDNAGQRTRLLAGTQSLADSSRRLEDSHRIALETEDVGADILRSLRVQREQIEHTRDTLGGADRSIDRASGTLKQMITRMYRQRYVTWAIIAVLVILIVLILWFKLS</sequence>
<feature type="transmembrane region" description="Helical" evidence="10">
    <location>
        <begin position="201"/>
        <end position="220"/>
    </location>
</feature>
<evidence type="ECO:0000256" key="9">
    <source>
        <dbReference type="SAM" id="Coils"/>
    </source>
</evidence>
<dbReference type="Gene3D" id="1.20.5.110">
    <property type="match status" value="1"/>
</dbReference>
<evidence type="ECO:0000256" key="1">
    <source>
        <dbReference type="ARBA" id="ARBA00004211"/>
    </source>
</evidence>
<dbReference type="EMBL" id="AZST01000035">
    <property type="protein sequence ID" value="KEP54191.1"/>
    <property type="molecule type" value="Genomic_DNA"/>
</dbReference>
<dbReference type="HOGENOM" id="CLU_075474_0_1_1"/>
<dbReference type="SMART" id="SM00397">
    <property type="entry name" value="t_SNARE"/>
    <property type="match status" value="1"/>
</dbReference>
<dbReference type="GO" id="GO:0042147">
    <property type="term" value="P:retrograde transport, endosome to Golgi"/>
    <property type="evidence" value="ECO:0007669"/>
    <property type="project" value="TreeGrafter"/>
</dbReference>
<dbReference type="GO" id="GO:0005484">
    <property type="term" value="F:SNAP receptor activity"/>
    <property type="evidence" value="ECO:0007669"/>
    <property type="project" value="TreeGrafter"/>
</dbReference>
<dbReference type="STRING" id="1423351.A0A074S4A3"/>
<protein>
    <submittedName>
        <fullName evidence="12">Vesicle transport V-SNARE protein vti1</fullName>
    </submittedName>
</protein>
<dbReference type="Proteomes" id="UP000027456">
    <property type="component" value="Unassembled WGS sequence"/>
</dbReference>
<evidence type="ECO:0000259" key="11">
    <source>
        <dbReference type="SMART" id="SM00397"/>
    </source>
</evidence>
<dbReference type="GO" id="GO:0005794">
    <property type="term" value="C:Golgi apparatus"/>
    <property type="evidence" value="ECO:0007669"/>
    <property type="project" value="TreeGrafter"/>
</dbReference>
<dbReference type="SUPFAM" id="SSF58038">
    <property type="entry name" value="SNARE fusion complex"/>
    <property type="match status" value="1"/>
</dbReference>
<dbReference type="GO" id="GO:0005789">
    <property type="term" value="C:endoplasmic reticulum membrane"/>
    <property type="evidence" value="ECO:0007669"/>
    <property type="project" value="TreeGrafter"/>
</dbReference>
<dbReference type="FunFam" id="1.20.5.110:FF:000002">
    <property type="entry name" value="Vesicle transport through interaction with t-SNAREsB"/>
    <property type="match status" value="1"/>
</dbReference>
<evidence type="ECO:0000256" key="7">
    <source>
        <dbReference type="ARBA" id="ARBA00023054"/>
    </source>
</evidence>
<feature type="coiled-coil region" evidence="9">
    <location>
        <begin position="41"/>
        <end position="97"/>
    </location>
</feature>
<evidence type="ECO:0000256" key="6">
    <source>
        <dbReference type="ARBA" id="ARBA00022989"/>
    </source>
</evidence>
<dbReference type="GO" id="GO:0012507">
    <property type="term" value="C:ER to Golgi transport vesicle membrane"/>
    <property type="evidence" value="ECO:0007669"/>
    <property type="project" value="TreeGrafter"/>
</dbReference>
<feature type="domain" description="T-SNARE coiled-coil homology" evidence="11">
    <location>
        <begin position="125"/>
        <end position="192"/>
    </location>
</feature>
<dbReference type="OrthoDB" id="430637at2759"/>
<evidence type="ECO:0000256" key="4">
    <source>
        <dbReference type="ARBA" id="ARBA00022692"/>
    </source>
</evidence>
<dbReference type="CDD" id="cd15862">
    <property type="entry name" value="SNARE_Vti1"/>
    <property type="match status" value="1"/>
</dbReference>
<keyword evidence="6 10" id="KW-1133">Transmembrane helix</keyword>
<dbReference type="GO" id="GO:0048280">
    <property type="term" value="P:vesicle fusion with Golgi apparatus"/>
    <property type="evidence" value="ECO:0007669"/>
    <property type="project" value="TreeGrafter"/>
</dbReference>
<organism evidence="12 13">
    <name type="scientific">Rhizoctonia solani 123E</name>
    <dbReference type="NCBI Taxonomy" id="1423351"/>
    <lineage>
        <taxon>Eukaryota</taxon>
        <taxon>Fungi</taxon>
        <taxon>Dikarya</taxon>
        <taxon>Basidiomycota</taxon>
        <taxon>Agaricomycotina</taxon>
        <taxon>Agaricomycetes</taxon>
        <taxon>Cantharellales</taxon>
        <taxon>Ceratobasidiaceae</taxon>
        <taxon>Rhizoctonia</taxon>
    </lineage>
</organism>
<keyword evidence="7 9" id="KW-0175">Coiled coil</keyword>
<dbReference type="InterPro" id="IPR000727">
    <property type="entry name" value="T_SNARE_dom"/>
</dbReference>
<dbReference type="InterPro" id="IPR010989">
    <property type="entry name" value="SNARE"/>
</dbReference>
<name>A0A074S4A3_9AGAM</name>
<reference evidence="12 13" key="1">
    <citation type="submission" date="2013-12" db="EMBL/GenBank/DDBJ databases">
        <authorList>
            <person name="Cubeta M."/>
            <person name="Pakala S."/>
            <person name="Fedorova N."/>
            <person name="Thomas E."/>
            <person name="Dean R."/>
            <person name="Jabaji S."/>
            <person name="Neate S."/>
            <person name="Toda T."/>
            <person name="Tavantzis S."/>
            <person name="Vilgalys R."/>
            <person name="Bharathan N."/>
            <person name="Pakala S."/>
            <person name="Losada L.S."/>
            <person name="Zafar N."/>
            <person name="Nierman W."/>
        </authorList>
    </citation>
    <scope>NUCLEOTIDE SEQUENCE [LARGE SCALE GENOMIC DNA]</scope>
    <source>
        <strain evidence="12 13">123E</strain>
    </source>
</reference>
<keyword evidence="5" id="KW-0653">Protein transport</keyword>
<evidence type="ECO:0000256" key="10">
    <source>
        <dbReference type="SAM" id="Phobius"/>
    </source>
</evidence>
<keyword evidence="4 10" id="KW-0812">Transmembrane</keyword>
<dbReference type="GO" id="GO:0016236">
    <property type="term" value="P:macroautophagy"/>
    <property type="evidence" value="ECO:0007669"/>
    <property type="project" value="TreeGrafter"/>
</dbReference>
<comment type="caution">
    <text evidence="12">The sequence shown here is derived from an EMBL/GenBank/DDBJ whole genome shotgun (WGS) entry which is preliminary data.</text>
</comment>
<dbReference type="Pfam" id="PF05008">
    <property type="entry name" value="V-SNARE"/>
    <property type="match status" value="1"/>
</dbReference>
<dbReference type="GO" id="GO:0005829">
    <property type="term" value="C:cytosol"/>
    <property type="evidence" value="ECO:0007669"/>
    <property type="project" value="GOC"/>
</dbReference>
<evidence type="ECO:0000256" key="2">
    <source>
        <dbReference type="ARBA" id="ARBA00006108"/>
    </source>
</evidence>
<dbReference type="AlphaFoldDB" id="A0A074S4A3"/>
<proteinExistence type="inferred from homology"/>
<dbReference type="GO" id="GO:0031201">
    <property type="term" value="C:SNARE complex"/>
    <property type="evidence" value="ECO:0007669"/>
    <property type="project" value="TreeGrafter"/>
</dbReference>
<evidence type="ECO:0000256" key="3">
    <source>
        <dbReference type="ARBA" id="ARBA00022448"/>
    </source>
</evidence>
<keyword evidence="8 10" id="KW-0472">Membrane</keyword>
<gene>
    <name evidence="12" type="ORF">V565_020740</name>
</gene>
<keyword evidence="13" id="KW-1185">Reference proteome</keyword>
<dbReference type="InterPro" id="IPR007705">
    <property type="entry name" value="Vesicle_trsprt_v-SNARE_N"/>
</dbReference>
<dbReference type="PANTHER" id="PTHR21230">
    <property type="entry name" value="VESICLE TRANSPORT V-SNARE PROTEIN VTI1-RELATED"/>
    <property type="match status" value="1"/>
</dbReference>